<evidence type="ECO:0000256" key="5">
    <source>
        <dbReference type="ARBA" id="ARBA00023136"/>
    </source>
</evidence>
<reference evidence="7" key="1">
    <citation type="submission" date="2019-09" db="EMBL/GenBank/DDBJ databases">
        <title>Draft genome information of white flower Hibiscus syriacus.</title>
        <authorList>
            <person name="Kim Y.-M."/>
        </authorList>
    </citation>
    <scope>NUCLEOTIDE SEQUENCE [LARGE SCALE GENOMIC DNA]</scope>
    <source>
        <strain evidence="7">YM2019G1</strain>
    </source>
</reference>
<organism evidence="7 8">
    <name type="scientific">Hibiscus syriacus</name>
    <name type="common">Rose of Sharon</name>
    <dbReference type="NCBI Taxonomy" id="106335"/>
    <lineage>
        <taxon>Eukaryota</taxon>
        <taxon>Viridiplantae</taxon>
        <taxon>Streptophyta</taxon>
        <taxon>Embryophyta</taxon>
        <taxon>Tracheophyta</taxon>
        <taxon>Spermatophyta</taxon>
        <taxon>Magnoliopsida</taxon>
        <taxon>eudicotyledons</taxon>
        <taxon>Gunneridae</taxon>
        <taxon>Pentapetalae</taxon>
        <taxon>rosids</taxon>
        <taxon>malvids</taxon>
        <taxon>Malvales</taxon>
        <taxon>Malvaceae</taxon>
        <taxon>Malvoideae</taxon>
        <taxon>Hibiscus</taxon>
    </lineage>
</organism>
<keyword evidence="4 6" id="KW-1133">Transmembrane helix</keyword>
<dbReference type="Pfam" id="PF00854">
    <property type="entry name" value="PTR2"/>
    <property type="match status" value="1"/>
</dbReference>
<evidence type="ECO:0000313" key="7">
    <source>
        <dbReference type="EMBL" id="KAE8726344.1"/>
    </source>
</evidence>
<dbReference type="GO" id="GO:0022857">
    <property type="term" value="F:transmembrane transporter activity"/>
    <property type="evidence" value="ECO:0007669"/>
    <property type="project" value="InterPro"/>
</dbReference>
<evidence type="ECO:0000256" key="4">
    <source>
        <dbReference type="ARBA" id="ARBA00022989"/>
    </source>
</evidence>
<dbReference type="InterPro" id="IPR036259">
    <property type="entry name" value="MFS_trans_sf"/>
</dbReference>
<accession>A0A6A3CCM3</accession>
<keyword evidence="8" id="KW-1185">Reference proteome</keyword>
<name>A0A6A3CCM3_HIBSY</name>
<dbReference type="PANTHER" id="PTHR11654">
    <property type="entry name" value="OLIGOPEPTIDE TRANSPORTER-RELATED"/>
    <property type="match status" value="1"/>
</dbReference>
<dbReference type="Proteomes" id="UP000436088">
    <property type="component" value="Unassembled WGS sequence"/>
</dbReference>
<gene>
    <name evidence="7" type="ORF">F3Y22_tig00007043pilonHSYRG00030</name>
</gene>
<proteinExistence type="inferred from homology"/>
<evidence type="ECO:0000256" key="6">
    <source>
        <dbReference type="SAM" id="Phobius"/>
    </source>
</evidence>
<feature type="transmembrane region" description="Helical" evidence="6">
    <location>
        <begin position="255"/>
        <end position="280"/>
    </location>
</feature>
<dbReference type="EMBL" id="VEPZ02000373">
    <property type="protein sequence ID" value="KAE8726344.1"/>
    <property type="molecule type" value="Genomic_DNA"/>
</dbReference>
<comment type="subcellular location">
    <subcellularLocation>
        <location evidence="1">Membrane</location>
        <topology evidence="1">Multi-pass membrane protein</topology>
    </subcellularLocation>
</comment>
<dbReference type="InterPro" id="IPR000109">
    <property type="entry name" value="POT_fam"/>
</dbReference>
<evidence type="ECO:0000256" key="3">
    <source>
        <dbReference type="ARBA" id="ARBA00022692"/>
    </source>
</evidence>
<evidence type="ECO:0000256" key="2">
    <source>
        <dbReference type="ARBA" id="ARBA00005982"/>
    </source>
</evidence>
<keyword evidence="3 6" id="KW-0812">Transmembrane</keyword>
<feature type="transmembrane region" description="Helical" evidence="6">
    <location>
        <begin position="134"/>
        <end position="154"/>
    </location>
</feature>
<feature type="transmembrane region" description="Helical" evidence="6">
    <location>
        <begin position="174"/>
        <end position="194"/>
    </location>
</feature>
<comment type="similarity">
    <text evidence="2">Belongs to the major facilitator superfamily. Proton-dependent oligopeptide transporter (POT/PTR) (TC 2.A.17) family.</text>
</comment>
<feature type="transmembrane region" description="Helical" evidence="6">
    <location>
        <begin position="214"/>
        <end position="235"/>
    </location>
</feature>
<keyword evidence="5 6" id="KW-0472">Membrane</keyword>
<dbReference type="AlphaFoldDB" id="A0A6A3CCM3"/>
<dbReference type="Gene3D" id="1.20.1250.20">
    <property type="entry name" value="MFS general substrate transporter like domains"/>
    <property type="match status" value="1"/>
</dbReference>
<evidence type="ECO:0000256" key="1">
    <source>
        <dbReference type="ARBA" id="ARBA00004141"/>
    </source>
</evidence>
<dbReference type="GO" id="GO:0016020">
    <property type="term" value="C:membrane"/>
    <property type="evidence" value="ECO:0007669"/>
    <property type="project" value="UniProtKB-SubCell"/>
</dbReference>
<evidence type="ECO:0000313" key="8">
    <source>
        <dbReference type="Proteomes" id="UP000436088"/>
    </source>
</evidence>
<sequence length="292" mass="32283">MSLERFGAGSTKPSISTIGADQFDGFHPKERLRSYLSSIGGCSESSLVHSLPTQLLFTFKTMLVGPWGNGKSMPLPSDPKELYELDPEEYARNGKFKIESTPGLRFLNKTAVNTGSTDPWMLCSVTQVEETKQMLRMVPILIATLVPSAMIAQVNTLFVRQGTTLDRHMGNFKIPPASLAAFVTISMLISVILYDRCFVPVIRKWTKNQRGITLIQRMGTGLVLHIMIMVIASLTDRHRLSVAREHGLVEKSGQLPLTIFILLPQFVLVGTADAFLEVAINSSSSTTKRRKA</sequence>
<protein>
    <submittedName>
        <fullName evidence="7">Cyclopropane-fatty-acyl-phospholipid synthase family protein</fullName>
    </submittedName>
</protein>
<comment type="caution">
    <text evidence="7">The sequence shown here is derived from an EMBL/GenBank/DDBJ whole genome shotgun (WGS) entry which is preliminary data.</text>
</comment>